<feature type="compositionally biased region" description="Low complexity" evidence="1">
    <location>
        <begin position="60"/>
        <end position="70"/>
    </location>
</feature>
<organism evidence="3 4">
    <name type="scientific">Mesobacillus zeae</name>
    <dbReference type="NCBI Taxonomy" id="1917180"/>
    <lineage>
        <taxon>Bacteria</taxon>
        <taxon>Bacillati</taxon>
        <taxon>Bacillota</taxon>
        <taxon>Bacilli</taxon>
        <taxon>Bacillales</taxon>
        <taxon>Bacillaceae</taxon>
        <taxon>Mesobacillus</taxon>
    </lineage>
</organism>
<name>A0A398BDF4_9BACI</name>
<evidence type="ECO:0000256" key="1">
    <source>
        <dbReference type="SAM" id="MobiDB-lite"/>
    </source>
</evidence>
<proteinExistence type="predicted"/>
<keyword evidence="4" id="KW-1185">Reference proteome</keyword>
<dbReference type="EMBL" id="QWVT01000015">
    <property type="protein sequence ID" value="RID85623.1"/>
    <property type="molecule type" value="Genomic_DNA"/>
</dbReference>
<dbReference type="RefSeq" id="WP_119112476.1">
    <property type="nucleotide sequence ID" value="NZ_CBCSEO010000002.1"/>
</dbReference>
<feature type="transmembrane region" description="Helical" evidence="2">
    <location>
        <begin position="103"/>
        <end position="120"/>
    </location>
</feature>
<dbReference type="OrthoDB" id="2990597at2"/>
<evidence type="ECO:0000313" key="3">
    <source>
        <dbReference type="EMBL" id="RID85623.1"/>
    </source>
</evidence>
<feature type="transmembrane region" description="Helical" evidence="2">
    <location>
        <begin position="6"/>
        <end position="24"/>
    </location>
</feature>
<protein>
    <recommendedName>
        <fullName evidence="5">Preprotein translocase subunit Tim44</fullName>
    </recommendedName>
</protein>
<gene>
    <name evidence="3" type="ORF">D1970_08695</name>
</gene>
<evidence type="ECO:0000256" key="2">
    <source>
        <dbReference type="SAM" id="Phobius"/>
    </source>
</evidence>
<dbReference type="Proteomes" id="UP000265816">
    <property type="component" value="Unassembled WGS sequence"/>
</dbReference>
<keyword evidence="2" id="KW-0812">Transmembrane</keyword>
<feature type="region of interest" description="Disordered" evidence="1">
    <location>
        <begin position="41"/>
        <end position="72"/>
    </location>
</feature>
<feature type="transmembrane region" description="Helical" evidence="2">
    <location>
        <begin position="75"/>
        <end position="97"/>
    </location>
</feature>
<reference evidence="3 4" key="1">
    <citation type="submission" date="2018-08" db="EMBL/GenBank/DDBJ databases">
        <title>Bacillus jemisoniae sp. nov., Bacillus chryseoplanitiae sp. nov., Bacillus resnikiae sp. nov., and Bacillus frankliniae sp. nov., isolated from Viking spacecraft and associated surfaces.</title>
        <authorList>
            <person name="Seuylemezian A."/>
            <person name="Vaishampayan P."/>
        </authorList>
    </citation>
    <scope>NUCLEOTIDE SEQUENCE [LARGE SCALE GENOMIC DNA]</scope>
    <source>
        <strain evidence="3 4">JJ-247</strain>
    </source>
</reference>
<feature type="compositionally biased region" description="Polar residues" evidence="1">
    <location>
        <begin position="43"/>
        <end position="59"/>
    </location>
</feature>
<keyword evidence="2" id="KW-1133">Transmembrane helix</keyword>
<accession>A0A398BDF4</accession>
<sequence length="140" mass="15308">MLKKAAAAVLAFAVVFSPIGSQVFNDQTTIVSAKGYKSGVKRYNSNRSTPSKSKQNNTYNKSSSRNSSAKSKSRGFMGGLMYGGIAGLLFGGMLASLGPMGPLFGMILNILGILLIISLVKRIFFTRRNRYNEDQNQWRK</sequence>
<evidence type="ECO:0008006" key="5">
    <source>
        <dbReference type="Google" id="ProtNLM"/>
    </source>
</evidence>
<evidence type="ECO:0000313" key="4">
    <source>
        <dbReference type="Proteomes" id="UP000265816"/>
    </source>
</evidence>
<keyword evidence="2" id="KW-0472">Membrane</keyword>
<dbReference type="AlphaFoldDB" id="A0A398BDF4"/>
<comment type="caution">
    <text evidence="3">The sequence shown here is derived from an EMBL/GenBank/DDBJ whole genome shotgun (WGS) entry which is preliminary data.</text>
</comment>